<reference evidence="1" key="1">
    <citation type="journal article" date="2014" name="Int. J. Syst. Evol. Microbiol.">
        <title>Complete genome sequence of Corynebacterium casei LMG S-19264T (=DSM 44701T), isolated from a smear-ripened cheese.</title>
        <authorList>
            <consortium name="US DOE Joint Genome Institute (JGI-PGF)"/>
            <person name="Walter F."/>
            <person name="Albersmeier A."/>
            <person name="Kalinowski J."/>
            <person name="Ruckert C."/>
        </authorList>
    </citation>
    <scope>NUCLEOTIDE SEQUENCE</scope>
    <source>
        <strain evidence="1">JCM 4790</strain>
    </source>
</reference>
<dbReference type="InterPro" id="IPR013783">
    <property type="entry name" value="Ig-like_fold"/>
</dbReference>
<name>A0A918KNL4_9ACTN</name>
<dbReference type="Proteomes" id="UP000619244">
    <property type="component" value="Unassembled WGS sequence"/>
</dbReference>
<dbReference type="Gene3D" id="2.60.40.10">
    <property type="entry name" value="Immunoglobulins"/>
    <property type="match status" value="1"/>
</dbReference>
<dbReference type="GO" id="GO:0005975">
    <property type="term" value="P:carbohydrate metabolic process"/>
    <property type="evidence" value="ECO:0007669"/>
    <property type="project" value="UniProtKB-ARBA"/>
</dbReference>
<sequence length="105" mass="10806">MTYTMEALSGNGQGVERGERFAPLVVRLVSEEDGNPVGGAVVSYFVDDSQGTGTDFHGGSPVRVTSTIDGTATTDVPLVAGDSAGQVTIRVTADSANCTLKLTVR</sequence>
<dbReference type="EMBL" id="BMVU01000008">
    <property type="protein sequence ID" value="GGX69167.1"/>
    <property type="molecule type" value="Genomic_DNA"/>
</dbReference>
<organism evidence="1 2">
    <name type="scientific">Streptomyces minutiscleroticus</name>
    <dbReference type="NCBI Taxonomy" id="68238"/>
    <lineage>
        <taxon>Bacteria</taxon>
        <taxon>Bacillati</taxon>
        <taxon>Actinomycetota</taxon>
        <taxon>Actinomycetes</taxon>
        <taxon>Kitasatosporales</taxon>
        <taxon>Streptomycetaceae</taxon>
        <taxon>Streptomyces</taxon>
    </lineage>
</organism>
<accession>A0A918KNL4</accession>
<dbReference type="AlphaFoldDB" id="A0A918KNL4"/>
<evidence type="ECO:0000313" key="1">
    <source>
        <dbReference type="EMBL" id="GGX69167.1"/>
    </source>
</evidence>
<gene>
    <name evidence="1" type="ORF">GCM10010358_24470</name>
</gene>
<keyword evidence="2" id="KW-1185">Reference proteome</keyword>
<dbReference type="RefSeq" id="WP_190190235.1">
    <property type="nucleotide sequence ID" value="NZ_BMVU01000008.1"/>
</dbReference>
<proteinExistence type="predicted"/>
<dbReference type="SUPFAM" id="SSF49373">
    <property type="entry name" value="Invasin/intimin cell-adhesion fragments"/>
    <property type="match status" value="1"/>
</dbReference>
<comment type="caution">
    <text evidence="1">The sequence shown here is derived from an EMBL/GenBank/DDBJ whole genome shotgun (WGS) entry which is preliminary data.</text>
</comment>
<evidence type="ECO:0008006" key="3">
    <source>
        <dbReference type="Google" id="ProtNLM"/>
    </source>
</evidence>
<dbReference type="InterPro" id="IPR008964">
    <property type="entry name" value="Invasin/intimin_cell_adhesion"/>
</dbReference>
<protein>
    <recommendedName>
        <fullName evidence="3">Big-1 domain-containing protein</fullName>
    </recommendedName>
</protein>
<evidence type="ECO:0000313" key="2">
    <source>
        <dbReference type="Proteomes" id="UP000619244"/>
    </source>
</evidence>
<reference evidence="1" key="2">
    <citation type="submission" date="2020-09" db="EMBL/GenBank/DDBJ databases">
        <authorList>
            <person name="Sun Q."/>
            <person name="Ohkuma M."/>
        </authorList>
    </citation>
    <scope>NUCLEOTIDE SEQUENCE</scope>
    <source>
        <strain evidence="1">JCM 4790</strain>
    </source>
</reference>